<reference evidence="1" key="2">
    <citation type="journal article" date="2022" name="Proc. Natl. Acad. Sci. U.S.A.">
        <title>Diploid-dominant life cycles characterize the early evolution of Fungi.</title>
        <authorList>
            <person name="Amses K.R."/>
            <person name="Simmons D.R."/>
            <person name="Longcore J.E."/>
            <person name="Mondo S.J."/>
            <person name="Seto K."/>
            <person name="Jeronimo G.H."/>
            <person name="Bonds A.E."/>
            <person name="Quandt C.A."/>
            <person name="Davis W.J."/>
            <person name="Chang Y."/>
            <person name="Federici B.A."/>
            <person name="Kuo A."/>
            <person name="LaButti K."/>
            <person name="Pangilinan J."/>
            <person name="Andreopoulos W."/>
            <person name="Tritt A."/>
            <person name="Riley R."/>
            <person name="Hundley H."/>
            <person name="Johnson J."/>
            <person name="Lipzen A."/>
            <person name="Barry K."/>
            <person name="Lang B.F."/>
            <person name="Cuomo C.A."/>
            <person name="Buchler N.E."/>
            <person name="Grigoriev I.V."/>
            <person name="Spatafora J.W."/>
            <person name="Stajich J.E."/>
            <person name="James T.Y."/>
        </authorList>
    </citation>
    <scope>NUCLEOTIDE SEQUENCE</scope>
    <source>
        <strain evidence="1">AG</strain>
    </source>
</reference>
<reference evidence="1" key="1">
    <citation type="submission" date="2021-06" db="EMBL/GenBank/DDBJ databases">
        <authorList>
            <consortium name="DOE Joint Genome Institute"/>
            <person name="Mondo S.J."/>
            <person name="Amses K.R."/>
            <person name="Simmons D.R."/>
            <person name="Longcore J.E."/>
            <person name="Seto K."/>
            <person name="Alves G.H."/>
            <person name="Bonds A.E."/>
            <person name="Quandt C.A."/>
            <person name="Davis W.J."/>
            <person name="Chang Y."/>
            <person name="Letcher P.M."/>
            <person name="Powell M.J."/>
            <person name="Kuo A."/>
            <person name="Labutti K."/>
            <person name="Pangilinan J."/>
            <person name="Andreopoulos W."/>
            <person name="Tritt A."/>
            <person name="Riley R."/>
            <person name="Hundley H."/>
            <person name="Johnson J."/>
            <person name="Lipzen A."/>
            <person name="Barry K."/>
            <person name="Berbee M.L."/>
            <person name="Buchler N.E."/>
            <person name="Grigoriev I.V."/>
            <person name="Spatafora J.W."/>
            <person name="Stajich J.E."/>
            <person name="James T.Y."/>
        </authorList>
    </citation>
    <scope>NUCLEOTIDE SEQUENCE</scope>
    <source>
        <strain evidence="1">AG</strain>
    </source>
</reference>
<proteinExistence type="predicted"/>
<keyword evidence="2" id="KW-1185">Reference proteome</keyword>
<name>A0AAD5EB70_UMBRA</name>
<evidence type="ECO:0000313" key="2">
    <source>
        <dbReference type="Proteomes" id="UP001206595"/>
    </source>
</evidence>
<gene>
    <name evidence="1" type="ORF">K450DRAFT_239443</name>
</gene>
<comment type="caution">
    <text evidence="1">The sequence shown here is derived from an EMBL/GenBank/DDBJ whole genome shotgun (WGS) entry which is preliminary data.</text>
</comment>
<dbReference type="GeneID" id="75914109"/>
<dbReference type="RefSeq" id="XP_051445111.1">
    <property type="nucleotide sequence ID" value="XM_051588764.1"/>
</dbReference>
<sequence length="72" mass="8488">MTSTVMRWWMTLLLISLNSLKYNKRKIEAHGSSCGLTLFFFWVACVNKHKLACPKLINPRWCIDHLWLLLVP</sequence>
<accession>A0AAD5EB70</accession>
<protein>
    <submittedName>
        <fullName evidence="1">Uncharacterized protein</fullName>
    </submittedName>
</protein>
<organism evidence="1 2">
    <name type="scientific">Umbelopsis ramanniana AG</name>
    <dbReference type="NCBI Taxonomy" id="1314678"/>
    <lineage>
        <taxon>Eukaryota</taxon>
        <taxon>Fungi</taxon>
        <taxon>Fungi incertae sedis</taxon>
        <taxon>Mucoromycota</taxon>
        <taxon>Mucoromycotina</taxon>
        <taxon>Umbelopsidomycetes</taxon>
        <taxon>Umbelopsidales</taxon>
        <taxon>Umbelopsidaceae</taxon>
        <taxon>Umbelopsis</taxon>
    </lineage>
</organism>
<evidence type="ECO:0000313" key="1">
    <source>
        <dbReference type="EMBL" id="KAI8580107.1"/>
    </source>
</evidence>
<dbReference type="Proteomes" id="UP001206595">
    <property type="component" value="Unassembled WGS sequence"/>
</dbReference>
<dbReference type="EMBL" id="MU620915">
    <property type="protein sequence ID" value="KAI8580107.1"/>
    <property type="molecule type" value="Genomic_DNA"/>
</dbReference>
<dbReference type="AlphaFoldDB" id="A0AAD5EB70"/>